<dbReference type="EMBL" id="MU003697">
    <property type="protein sequence ID" value="KAF2812051.1"/>
    <property type="molecule type" value="Genomic_DNA"/>
</dbReference>
<feature type="compositionally biased region" description="Basic and acidic residues" evidence="1">
    <location>
        <begin position="13"/>
        <end position="37"/>
    </location>
</feature>
<reference evidence="4" key="2">
    <citation type="submission" date="2020-04" db="EMBL/GenBank/DDBJ databases">
        <authorList>
            <consortium name="NCBI Genome Project"/>
        </authorList>
    </citation>
    <scope>NUCLEOTIDE SEQUENCE</scope>
    <source>
        <strain evidence="4">CBS 304.34</strain>
    </source>
</reference>
<reference evidence="4" key="3">
    <citation type="submission" date="2025-04" db="UniProtKB">
        <authorList>
            <consortium name="RefSeq"/>
        </authorList>
    </citation>
    <scope>IDENTIFICATION</scope>
    <source>
        <strain evidence="4">CBS 304.34</strain>
    </source>
</reference>
<reference evidence="2 4" key="1">
    <citation type="journal article" date="2020" name="Stud. Mycol.">
        <title>101 Dothideomycetes genomes: a test case for predicting lifestyles and emergence of pathogens.</title>
        <authorList>
            <person name="Haridas S."/>
            <person name="Albert R."/>
            <person name="Binder M."/>
            <person name="Bloem J."/>
            <person name="Labutti K."/>
            <person name="Salamov A."/>
            <person name="Andreopoulos B."/>
            <person name="Baker S."/>
            <person name="Barry K."/>
            <person name="Bills G."/>
            <person name="Bluhm B."/>
            <person name="Cannon C."/>
            <person name="Castanera R."/>
            <person name="Culley D."/>
            <person name="Daum C."/>
            <person name="Ezra D."/>
            <person name="Gonzalez J."/>
            <person name="Henrissat B."/>
            <person name="Kuo A."/>
            <person name="Liang C."/>
            <person name="Lipzen A."/>
            <person name="Lutzoni F."/>
            <person name="Magnuson J."/>
            <person name="Mondo S."/>
            <person name="Nolan M."/>
            <person name="Ohm R."/>
            <person name="Pangilinan J."/>
            <person name="Park H.-J."/>
            <person name="Ramirez L."/>
            <person name="Alfaro M."/>
            <person name="Sun H."/>
            <person name="Tritt A."/>
            <person name="Yoshinaga Y."/>
            <person name="Zwiers L.-H."/>
            <person name="Turgeon B."/>
            <person name="Goodwin S."/>
            <person name="Spatafora J."/>
            <person name="Crous P."/>
            <person name="Grigoriev I."/>
        </authorList>
    </citation>
    <scope>NUCLEOTIDE SEQUENCE</scope>
    <source>
        <strain evidence="2 4">CBS 304.34</strain>
    </source>
</reference>
<dbReference type="AlphaFoldDB" id="A0A6A6YTF6"/>
<feature type="region of interest" description="Disordered" evidence="1">
    <location>
        <begin position="1"/>
        <end position="99"/>
    </location>
</feature>
<sequence>MEQDKAPILSSPRGRDRGFHEEAAGLDIRRGEHHRDNALALSDAQAEDGVVNEEDSETPKRASHGAEHVSSRPPSESRPIQRLVSDTVGRENTWGNKAQELDDQAIELLKEADRHENTAKSVASEQKAPISLKLLKQAYAYSRVASLDLASKMHAALPRENDSTPQRNFPYEGSDWILNPPNEEDSDECSDGSESDEMQSDD</sequence>
<dbReference type="RefSeq" id="XP_033579015.1">
    <property type="nucleotide sequence ID" value="XM_033727819.1"/>
</dbReference>
<keyword evidence="3" id="KW-1185">Reference proteome</keyword>
<proteinExistence type="predicted"/>
<dbReference type="GeneID" id="54468712"/>
<dbReference type="Proteomes" id="UP000504636">
    <property type="component" value="Unplaced"/>
</dbReference>
<name>A0A6A6YTF6_9PEZI</name>
<feature type="compositionally biased region" description="Acidic residues" evidence="1">
    <location>
        <begin position="182"/>
        <end position="202"/>
    </location>
</feature>
<protein>
    <submittedName>
        <fullName evidence="2 4">Uncharacterized protein</fullName>
    </submittedName>
</protein>
<evidence type="ECO:0000313" key="2">
    <source>
        <dbReference type="EMBL" id="KAF2812051.1"/>
    </source>
</evidence>
<evidence type="ECO:0000313" key="4">
    <source>
        <dbReference type="RefSeq" id="XP_033579015.1"/>
    </source>
</evidence>
<evidence type="ECO:0000313" key="3">
    <source>
        <dbReference type="Proteomes" id="UP000504636"/>
    </source>
</evidence>
<gene>
    <name evidence="2 4" type="ORF">BDZ99DRAFT_568808</name>
</gene>
<accession>A0A6A6YTF6</accession>
<feature type="region of interest" description="Disordered" evidence="1">
    <location>
        <begin position="158"/>
        <end position="202"/>
    </location>
</feature>
<organism evidence="2">
    <name type="scientific">Mytilinidion resinicola</name>
    <dbReference type="NCBI Taxonomy" id="574789"/>
    <lineage>
        <taxon>Eukaryota</taxon>
        <taxon>Fungi</taxon>
        <taxon>Dikarya</taxon>
        <taxon>Ascomycota</taxon>
        <taxon>Pezizomycotina</taxon>
        <taxon>Dothideomycetes</taxon>
        <taxon>Pleosporomycetidae</taxon>
        <taxon>Mytilinidiales</taxon>
        <taxon>Mytilinidiaceae</taxon>
        <taxon>Mytilinidion</taxon>
    </lineage>
</organism>
<feature type="compositionally biased region" description="Basic and acidic residues" evidence="1">
    <location>
        <begin position="57"/>
        <end position="70"/>
    </location>
</feature>
<evidence type="ECO:0000256" key="1">
    <source>
        <dbReference type="SAM" id="MobiDB-lite"/>
    </source>
</evidence>